<protein>
    <submittedName>
        <fullName evidence="1">Uncharacterized protein</fullName>
    </submittedName>
</protein>
<organism evidence="1 2">
    <name type="scientific">Blattamonas nauphoetae</name>
    <dbReference type="NCBI Taxonomy" id="2049346"/>
    <lineage>
        <taxon>Eukaryota</taxon>
        <taxon>Metamonada</taxon>
        <taxon>Preaxostyla</taxon>
        <taxon>Oxymonadida</taxon>
        <taxon>Blattamonas</taxon>
    </lineage>
</organism>
<proteinExistence type="predicted"/>
<dbReference type="Proteomes" id="UP001281761">
    <property type="component" value="Unassembled WGS sequence"/>
</dbReference>
<accession>A0ABQ9XKM3</accession>
<reference evidence="1 2" key="1">
    <citation type="journal article" date="2022" name="bioRxiv">
        <title>Genomics of Preaxostyla Flagellates Illuminates Evolutionary Transitions and the Path Towards Mitochondrial Loss.</title>
        <authorList>
            <person name="Novak L.V.F."/>
            <person name="Treitli S.C."/>
            <person name="Pyrih J."/>
            <person name="Halakuc P."/>
            <person name="Pipaliya S.V."/>
            <person name="Vacek V."/>
            <person name="Brzon O."/>
            <person name="Soukal P."/>
            <person name="Eme L."/>
            <person name="Dacks J.B."/>
            <person name="Karnkowska A."/>
            <person name="Elias M."/>
            <person name="Hampl V."/>
        </authorList>
    </citation>
    <scope>NUCLEOTIDE SEQUENCE [LARGE SCALE GENOMIC DNA]</scope>
    <source>
        <strain evidence="1">NAU3</strain>
        <tissue evidence="1">Gut</tissue>
    </source>
</reference>
<gene>
    <name evidence="1" type="ORF">BLNAU_14351</name>
</gene>
<evidence type="ECO:0000313" key="1">
    <source>
        <dbReference type="EMBL" id="KAK2950680.1"/>
    </source>
</evidence>
<sequence length="216" mass="24313">MLNDKENTYDKPNDDFPPPINRIVSFKFFSDSTSAEYELPFGEWELLYICEPQVEFLDGTKPVEMDFGKTYTITTLSCSVGHQLALIPNLQSAGRLTRKTGQNTQLQRWRKWEPTFHVDESGCLGDIYQEDGSRCDTVDCVWWIGEGVGFAQPTLLMVESATQDSPITVTEGMHVLVMNGSIAEPTLIVASHNLATAQHRNVVVDTIIYSDSWNEL</sequence>
<name>A0ABQ9XKM3_9EUKA</name>
<comment type="caution">
    <text evidence="1">The sequence shown here is derived from an EMBL/GenBank/DDBJ whole genome shotgun (WGS) entry which is preliminary data.</text>
</comment>
<keyword evidence="2" id="KW-1185">Reference proteome</keyword>
<evidence type="ECO:0000313" key="2">
    <source>
        <dbReference type="Proteomes" id="UP001281761"/>
    </source>
</evidence>
<dbReference type="EMBL" id="JARBJD010000131">
    <property type="protein sequence ID" value="KAK2950680.1"/>
    <property type="molecule type" value="Genomic_DNA"/>
</dbReference>